<reference evidence="2 3" key="1">
    <citation type="submission" date="2020-08" db="EMBL/GenBank/DDBJ databases">
        <title>Plant Genome Project.</title>
        <authorList>
            <person name="Zhang R.-G."/>
        </authorList>
    </citation>
    <scope>NUCLEOTIDE SEQUENCE [LARGE SCALE GENOMIC DNA]</scope>
    <source>
        <tissue evidence="2">Rhizome</tissue>
    </source>
</reference>
<dbReference type="PANTHER" id="PTHR21556">
    <property type="entry name" value="TRESLIN"/>
    <property type="match status" value="1"/>
</dbReference>
<dbReference type="AlphaFoldDB" id="A0A8J5FBY7"/>
<organism evidence="2 3">
    <name type="scientific">Zingiber officinale</name>
    <name type="common">Ginger</name>
    <name type="synonym">Amomum zingiber</name>
    <dbReference type="NCBI Taxonomy" id="94328"/>
    <lineage>
        <taxon>Eukaryota</taxon>
        <taxon>Viridiplantae</taxon>
        <taxon>Streptophyta</taxon>
        <taxon>Embryophyta</taxon>
        <taxon>Tracheophyta</taxon>
        <taxon>Spermatophyta</taxon>
        <taxon>Magnoliopsida</taxon>
        <taxon>Liliopsida</taxon>
        <taxon>Zingiberales</taxon>
        <taxon>Zingiberaceae</taxon>
        <taxon>Zingiber</taxon>
    </lineage>
</organism>
<dbReference type="GO" id="GO:0033314">
    <property type="term" value="P:mitotic DNA replication checkpoint signaling"/>
    <property type="evidence" value="ECO:0007669"/>
    <property type="project" value="InterPro"/>
</dbReference>
<dbReference type="Proteomes" id="UP000734854">
    <property type="component" value="Unassembled WGS sequence"/>
</dbReference>
<dbReference type="GO" id="GO:0003682">
    <property type="term" value="F:chromatin binding"/>
    <property type="evidence" value="ECO:0007669"/>
    <property type="project" value="TreeGrafter"/>
</dbReference>
<accession>A0A8J5FBY7</accession>
<feature type="compositionally biased region" description="Polar residues" evidence="1">
    <location>
        <begin position="570"/>
        <end position="584"/>
    </location>
</feature>
<dbReference type="EMBL" id="JACMSC010000017">
    <property type="protein sequence ID" value="KAG6480484.1"/>
    <property type="molecule type" value="Genomic_DNA"/>
</dbReference>
<dbReference type="GO" id="GO:0006260">
    <property type="term" value="P:DNA replication"/>
    <property type="evidence" value="ECO:0007669"/>
    <property type="project" value="InterPro"/>
</dbReference>
<sequence>MVLADFSQIQRVVFLVDLHPLLDLQDPTPYIASIVSAARRVVSFAPIASSLFAYKLFFSSLSPLLSTSKVHRLLGKSPTFLCFDRPVPTLDSLSRTLASLRSAFDPSTSAGHGSSKAPLLAESLLQLEHDYGWESHPQDRKCEHELLVIRSNLVLLLSPFSQNLDFGLEDGDLESGEECCSAMSSDALVRRFNKCFALVKERLVSRDIHLCWVDVNLDYLREEVPDLRVFCRGIREMGWGFCPTDAIVLGSVFVPFGLIFPNLGCSMSFEVGHGDFRKGNSDLVLEIVDVKGKPLKCNTCSLQVIDLDMITERSESRSSLNSFSSEPSTIYVKGICSSDTEGKIANNSSTLYLLRGVSGDSGKASQGDKQDEFFADKVLELLCGERGVFVAGKPIWQIFLNFLYRRNYWAVVSVSDSEDHSIQGILMPFTPNHALLAIKKNNLLNPGQLIVKKTKRIIEMRESFTEKNEMLNAPASAESKEEPTRRNNKMHQNQIQNATLNSFRKMAFSKETDSLGFDLEQLYFSRNSDKSKKLKFLKCWMRQIVKSNSDCQFIWDDLTEHLDTKEDSQIRTAVSDSQIRTAASQDEPEPDVIPSSMDDAYPSGSPNNDMAMLQHMEDTDAFLRGIPQKIQQGLCSQDADLGMLAERIVDLCIRALDMQFNENTKNLFSDEAGDASYGKIANELSHLLLMKPKDLTLKYKVMNSANNASQNAVSDLYTRELVYSLVVIRHELQILLRMELLCSIVAPNIEEDAKQKMIKEICSLLQFIDINLQGESFGYQHIVDYTERTIKQRYFFGTSKVICVSMFLCLHDMLITRLIIHCIVKYSHCLGEIICKIYNQMEFNLFDDEVEASDSLPSSNNEEFKRLNEHTVGATGFGMQQEEMQNKQQRRLIKAQELRDRERRLSSFTSFIPDLKKVWAPKRLKAERLTHDSQTKLSKRRRRVSTSDRVCETPMTGLKNHSRVQADGSSCQVSNSKPFSKALFHHDSELNSDAAL</sequence>
<gene>
    <name evidence="2" type="ORF">ZIOFF_063984</name>
</gene>
<evidence type="ECO:0000313" key="2">
    <source>
        <dbReference type="EMBL" id="KAG6480484.1"/>
    </source>
</evidence>
<dbReference type="GO" id="GO:0005634">
    <property type="term" value="C:nucleus"/>
    <property type="evidence" value="ECO:0007669"/>
    <property type="project" value="InterPro"/>
</dbReference>
<protein>
    <submittedName>
        <fullName evidence="2">Uncharacterized protein</fullName>
    </submittedName>
</protein>
<dbReference type="PANTHER" id="PTHR21556:SF2">
    <property type="entry name" value="TRESLIN"/>
    <property type="match status" value="1"/>
</dbReference>
<evidence type="ECO:0000313" key="3">
    <source>
        <dbReference type="Proteomes" id="UP000734854"/>
    </source>
</evidence>
<feature type="region of interest" description="Disordered" evidence="1">
    <location>
        <begin position="567"/>
        <end position="595"/>
    </location>
</feature>
<dbReference type="InterPro" id="IPR026153">
    <property type="entry name" value="Treslin"/>
</dbReference>
<dbReference type="GO" id="GO:0010212">
    <property type="term" value="P:response to ionizing radiation"/>
    <property type="evidence" value="ECO:0007669"/>
    <property type="project" value="InterPro"/>
</dbReference>
<comment type="caution">
    <text evidence="2">The sequence shown here is derived from an EMBL/GenBank/DDBJ whole genome shotgun (WGS) entry which is preliminary data.</text>
</comment>
<name>A0A8J5FBY7_ZINOF</name>
<dbReference type="GO" id="GO:0030174">
    <property type="term" value="P:regulation of DNA-templated DNA replication initiation"/>
    <property type="evidence" value="ECO:0007669"/>
    <property type="project" value="TreeGrafter"/>
</dbReference>
<keyword evidence="3" id="KW-1185">Reference proteome</keyword>
<dbReference type="GO" id="GO:0007095">
    <property type="term" value="P:mitotic G2 DNA damage checkpoint signaling"/>
    <property type="evidence" value="ECO:0007669"/>
    <property type="project" value="TreeGrafter"/>
</dbReference>
<proteinExistence type="predicted"/>
<evidence type="ECO:0000256" key="1">
    <source>
        <dbReference type="SAM" id="MobiDB-lite"/>
    </source>
</evidence>